<gene>
    <name evidence="1" type="ORF">ISP13_15215</name>
</gene>
<dbReference type="InterPro" id="IPR011749">
    <property type="entry name" value="CHP02243"/>
</dbReference>
<evidence type="ECO:0000313" key="1">
    <source>
        <dbReference type="EMBL" id="MFK2874893.1"/>
    </source>
</evidence>
<evidence type="ECO:0000313" key="2">
    <source>
        <dbReference type="Proteomes" id="UP001620405"/>
    </source>
</evidence>
<dbReference type="Proteomes" id="UP001620405">
    <property type="component" value="Unassembled WGS sequence"/>
</dbReference>
<comment type="caution">
    <text evidence="1">The sequence shown here is derived from an EMBL/GenBank/DDBJ whole genome shotgun (WGS) entry which is preliminary data.</text>
</comment>
<organism evidence="1 2">
    <name type="scientific">Dyella lipolytica</name>
    <dbReference type="NCBI Taxonomy" id="1867835"/>
    <lineage>
        <taxon>Bacteria</taxon>
        <taxon>Pseudomonadati</taxon>
        <taxon>Pseudomonadota</taxon>
        <taxon>Gammaproteobacteria</taxon>
        <taxon>Lysobacterales</taxon>
        <taxon>Rhodanobacteraceae</taxon>
        <taxon>Dyella</taxon>
    </lineage>
</organism>
<proteinExistence type="predicted"/>
<dbReference type="NCBIfam" id="TIGR02243">
    <property type="entry name" value="putative baseplate assembly protein"/>
    <property type="match status" value="1"/>
</dbReference>
<keyword evidence="2" id="KW-1185">Reference proteome</keyword>
<reference evidence="1 2" key="1">
    <citation type="submission" date="2020-10" db="EMBL/GenBank/DDBJ databases">
        <title>Phylogeny of dyella-like bacteria.</title>
        <authorList>
            <person name="Fu J."/>
        </authorList>
    </citation>
    <scope>NUCLEOTIDE SEQUENCE [LARGE SCALE GENOMIC DNA]</scope>
    <source>
        <strain evidence="1 2">DHOB07</strain>
    </source>
</reference>
<sequence length="929" mass="97197">MSACPTTIEQLCGCCTGVTLETPEFIGNRPALPAISYRVGRYATFNASMLACLSQSAYTPMSLLRTRDPADFTIGLLDSWAVVLDILTFYQERFANEAYLRTAIDQRSVFELSRLIGYVPSPGVAATDVLAFTLSDAPGSPDNVLIAAGTRVQSVPGPGQTPQVFETSSDITAQIGYNALPAQTSLPWQLAGGDTSTWIQGTANSINVGDLLLFVTATAGVADTNGSSDVHFVTAVTLDSVNGMTQISWDSALLPVFTGGMTTDDVCLYIFRKKAALYGVQAPNPATLPSGAVGSEIGGAPSTLGDDWSYTSYSDGSDQLNLDASYAGLVPATNTTEWVAFFGSNNTAVFTVAAANESNPNRYTLTAKTTRLTFGVVQTLTGTAFSSMDNALSSFESDTRNVTVYVQSVQLQLANLPLTQWSANPGYTVQSGMLAPVGGNSISVMGGQQIAAGQPLGISGKRVRLQVFPGAGATFSPANSSTSLQVADNQIFLIDAYPPVTNTSGTPVWSVITLSGVSGELQIDDIYVQLLPSDKKDAVTGEASDVSTPSVAGDITTLGLGGNLSRLYDAGTTTVNANAVNASNGETVQELLGSGDATNAALTFTLKQSPLTYVTSTGNNGTQSTLQVWVNNLQWHEVPNLLAAGPADRVFVTRVNQSGFTVVQFGDGINGARTSTGQMNVRAVYRKGIGSAGMVAAGQLSQPLDRPQGLRAVINPSAAAGGADPATADDARARAPLPTLTIGRVVSLEDYQNYALNFAGVAKATASWTYFNGTRGVFLTVAGPEGATFQPTDTVIVHLIESLHMYGNKYVPLQVVSYDPVLFQIAANVLVDDENYDPTLVLPQVWQNLVAAFAFDNRLLGQNVAASDVIEIVQQTPGVIAMQLTALFPTGSPTGTVPAQLCAAGALPPQGAQMLLLDPACQNAIGVWS</sequence>
<dbReference type="EMBL" id="JADIKG010000013">
    <property type="protein sequence ID" value="MFK2874893.1"/>
    <property type="molecule type" value="Genomic_DNA"/>
</dbReference>
<protein>
    <submittedName>
        <fullName evidence="1">Baseplate assembly protein</fullName>
    </submittedName>
</protein>
<accession>A0ABW8IZD9</accession>
<dbReference type="RefSeq" id="WP_284396281.1">
    <property type="nucleotide sequence ID" value="NZ_BSNQ01000003.1"/>
</dbReference>
<name>A0ABW8IZD9_9GAMM</name>